<dbReference type="Gene3D" id="1.10.260.40">
    <property type="entry name" value="lambda repressor-like DNA-binding domains"/>
    <property type="match status" value="1"/>
</dbReference>
<feature type="domain" description="HTH cro/C1-type" evidence="5">
    <location>
        <begin position="2"/>
        <end position="35"/>
    </location>
</feature>
<proteinExistence type="predicted"/>
<dbReference type="eggNOG" id="COG1609">
    <property type="taxonomic scope" value="Bacteria"/>
</dbReference>
<dbReference type="PROSITE" id="PS50943">
    <property type="entry name" value="HTH_CROC1"/>
    <property type="match status" value="1"/>
</dbReference>
<dbReference type="InterPro" id="IPR046335">
    <property type="entry name" value="LacI/GalR-like_sensor"/>
</dbReference>
<dbReference type="EMBL" id="ADAD01000125">
    <property type="protein sequence ID" value="EEY34960.1"/>
    <property type="molecule type" value="Genomic_DNA"/>
</dbReference>
<dbReference type="Pfam" id="PF13377">
    <property type="entry name" value="Peripla_BP_3"/>
    <property type="match status" value="1"/>
</dbReference>
<evidence type="ECO:0000259" key="5">
    <source>
        <dbReference type="PROSITE" id="PS50943"/>
    </source>
</evidence>
<dbReference type="PANTHER" id="PTHR30146">
    <property type="entry name" value="LACI-RELATED TRANSCRIPTIONAL REPRESSOR"/>
    <property type="match status" value="1"/>
</dbReference>
<evidence type="ECO:0000256" key="3">
    <source>
        <dbReference type="ARBA" id="ARBA00023163"/>
    </source>
</evidence>
<dbReference type="SUPFAM" id="SSF53822">
    <property type="entry name" value="Periplasmic binding protein-like I"/>
    <property type="match status" value="1"/>
</dbReference>
<gene>
    <name evidence="6" type="ORF">HMPREF0554_1641</name>
</gene>
<keyword evidence="7" id="KW-1185">Reference proteome</keyword>
<evidence type="ECO:0000313" key="7">
    <source>
        <dbReference type="Proteomes" id="UP000004226"/>
    </source>
</evidence>
<dbReference type="InterPro" id="IPR000843">
    <property type="entry name" value="HTH_LacI"/>
</dbReference>
<dbReference type="PANTHER" id="PTHR30146:SF109">
    <property type="entry name" value="HTH-TYPE TRANSCRIPTIONAL REGULATOR GALS"/>
    <property type="match status" value="1"/>
</dbReference>
<dbReference type="Gene3D" id="3.40.50.2300">
    <property type="match status" value="2"/>
</dbReference>
<evidence type="ECO:0000313" key="6">
    <source>
        <dbReference type="EMBL" id="EEY34960.1"/>
    </source>
</evidence>
<dbReference type="Pfam" id="PF00356">
    <property type="entry name" value="LacI"/>
    <property type="match status" value="1"/>
</dbReference>
<dbReference type="GO" id="GO:0003700">
    <property type="term" value="F:DNA-binding transcription factor activity"/>
    <property type="evidence" value="ECO:0007669"/>
    <property type="project" value="TreeGrafter"/>
</dbReference>
<evidence type="ECO:0000256" key="2">
    <source>
        <dbReference type="ARBA" id="ARBA00023125"/>
    </source>
</evidence>
<dbReference type="SMART" id="SM00354">
    <property type="entry name" value="HTH_LACI"/>
    <property type="match status" value="1"/>
</dbReference>
<dbReference type="GO" id="GO:0000976">
    <property type="term" value="F:transcription cis-regulatory region binding"/>
    <property type="evidence" value="ECO:0007669"/>
    <property type="project" value="TreeGrafter"/>
</dbReference>
<keyword evidence="1" id="KW-0805">Transcription regulation</keyword>
<dbReference type="CDD" id="cd01392">
    <property type="entry name" value="HTH_LacI"/>
    <property type="match status" value="1"/>
</dbReference>
<keyword evidence="3" id="KW-0804">Transcription</keyword>
<dbReference type="SUPFAM" id="SSF47413">
    <property type="entry name" value="lambda repressor-like DNA-binding domains"/>
    <property type="match status" value="1"/>
</dbReference>
<dbReference type="CDD" id="cd06267">
    <property type="entry name" value="PBP1_LacI_sugar_binding-like"/>
    <property type="match status" value="1"/>
</dbReference>
<dbReference type="RefSeq" id="WP_006807561.1">
    <property type="nucleotide sequence ID" value="NZ_ADAD01000125.1"/>
</dbReference>
<accession>D0GLT6</accession>
<dbReference type="AlphaFoldDB" id="D0GLT6"/>
<dbReference type="InterPro" id="IPR010982">
    <property type="entry name" value="Lambda_DNA-bd_dom_sf"/>
</dbReference>
<comment type="caution">
    <text evidence="6">The sequence shown here is derived from an EMBL/GenBank/DDBJ whole genome shotgun (WGS) entry which is preliminary data.</text>
</comment>
<protein>
    <submittedName>
        <fullName evidence="6">Transcriptional regulator, LacI family</fullName>
    </submittedName>
</protein>
<dbReference type="PROSITE" id="PS50932">
    <property type="entry name" value="HTH_LACI_2"/>
    <property type="match status" value="1"/>
</dbReference>
<reference evidence="6 7" key="1">
    <citation type="submission" date="2009-10" db="EMBL/GenBank/DDBJ databases">
        <authorList>
            <person name="Harkins D.M."/>
            <person name="Madupu R."/>
            <person name="Durkin A.S."/>
            <person name="Torralba M."/>
            <person name="Methe B."/>
            <person name="Sutton G.G."/>
            <person name="Strausberg R.L."/>
            <person name="Nelson K.E."/>
        </authorList>
    </citation>
    <scope>NUCLEOTIDE SEQUENCE [LARGE SCALE GENOMIC DNA]</scope>
    <source>
        <strain evidence="6 7">F0264</strain>
    </source>
</reference>
<organism evidence="6 7">
    <name type="scientific">Pseudoleptotrichia goodfellowii F0264</name>
    <dbReference type="NCBI Taxonomy" id="596323"/>
    <lineage>
        <taxon>Bacteria</taxon>
        <taxon>Fusobacteriati</taxon>
        <taxon>Fusobacteriota</taxon>
        <taxon>Fusobacteriia</taxon>
        <taxon>Fusobacteriales</taxon>
        <taxon>Leptotrichiaceae</taxon>
        <taxon>Pseudoleptotrichia</taxon>
    </lineage>
</organism>
<feature type="domain" description="HTH lacI-type" evidence="4">
    <location>
        <begin position="5"/>
        <end position="59"/>
    </location>
</feature>
<evidence type="ECO:0000259" key="4">
    <source>
        <dbReference type="PROSITE" id="PS50932"/>
    </source>
</evidence>
<name>D0GLT6_9FUSO</name>
<dbReference type="Proteomes" id="UP000004226">
    <property type="component" value="Unassembled WGS sequence"/>
</dbReference>
<evidence type="ECO:0000256" key="1">
    <source>
        <dbReference type="ARBA" id="ARBA00023015"/>
    </source>
</evidence>
<dbReference type="InterPro" id="IPR001387">
    <property type="entry name" value="Cro/C1-type_HTH"/>
</dbReference>
<dbReference type="InterPro" id="IPR028082">
    <property type="entry name" value="Peripla_BP_I"/>
</dbReference>
<dbReference type="PRINTS" id="PR00036">
    <property type="entry name" value="HTHLACI"/>
</dbReference>
<sequence>MKKNMTIKDVAEKCGVSTQTISRVINESTNVRESTRQFVKKKIEELGYKPNLYAKNLSNRKTKNILVSIRRNKGHTATIWTNILVSEIFAYNKDKNVSLFMEQYYDDEDLKNSLLNTSNTFIDGAIIFYEKKNDKRIQILRKEKIPFIVLGKSYSEENVYVSNDDYNSVFKATEYLFGKNIENIVFITANPTPMNIERKNGIIEAYQKNNKSLKTLKIMEKMNNQKEIYKLVKELERKNLLPEAFFVSGDEKAIAVLKALNDLKINIPDEISVLGLDNIPISEFFSPGLTTLALNYKKISERVYEKLINMMNGKKEYSEEIPGEIVERESVRK</sequence>
<keyword evidence="2" id="KW-0238">DNA-binding</keyword>